<proteinExistence type="predicted"/>
<sequence length="176" mass="20418">MKLQFFRKYCPIFISISMLCGCENSSDIDEYFVEDICATQDYDPNGCSVCSMVRRHNNIFAFQLDIETHIASMRAEIRTDPRDPRSTRTIMSDAIAQVAAKYQNEWNNNLTQAYHEQNQRDLDLICWSQLNHQFSPKEEVAVSVAQHNVFSRSKDISLPLVEKASEEALEIMGRWR</sequence>
<dbReference type="PROSITE" id="PS51257">
    <property type="entry name" value="PROKAR_LIPOPROTEIN"/>
    <property type="match status" value="1"/>
</dbReference>
<accession>A0A4T3F454</accession>
<dbReference type="AlphaFoldDB" id="A0A4T3F454"/>
<keyword evidence="2" id="KW-1185">Reference proteome</keyword>
<dbReference type="Proteomes" id="UP000309389">
    <property type="component" value="Unassembled WGS sequence"/>
</dbReference>
<comment type="caution">
    <text evidence="1">The sequence shown here is derived from an EMBL/GenBank/DDBJ whole genome shotgun (WGS) entry which is preliminary data.</text>
</comment>
<dbReference type="EMBL" id="SSHH01000001">
    <property type="protein sequence ID" value="TIX52053.1"/>
    <property type="molecule type" value="Genomic_DNA"/>
</dbReference>
<evidence type="ECO:0000313" key="1">
    <source>
        <dbReference type="EMBL" id="TIX52053.1"/>
    </source>
</evidence>
<protein>
    <submittedName>
        <fullName evidence="1">Uncharacterized protein</fullName>
    </submittedName>
</protein>
<name>A0A4T3F454_9SPHN</name>
<dbReference type="RefSeq" id="WP_136692838.1">
    <property type="nucleotide sequence ID" value="NZ_SSHH01000001.1"/>
</dbReference>
<reference evidence="1 2" key="1">
    <citation type="submission" date="2019-04" db="EMBL/GenBank/DDBJ databases">
        <title>Altererythrobacter aquimixticola sp. nov., isolated from sediment of junction between the ocean and a freshwater spring.</title>
        <authorList>
            <person name="Yoon J.-H."/>
        </authorList>
    </citation>
    <scope>NUCLEOTIDE SEQUENCE [LARGE SCALE GENOMIC DNA]</scope>
    <source>
        <strain evidence="1 2">SSKS-13</strain>
    </source>
</reference>
<gene>
    <name evidence="1" type="ORF">E5222_06410</name>
</gene>
<organism evidence="1 2">
    <name type="scientific">Alteraurantiacibacter aquimixticola</name>
    <dbReference type="NCBI Taxonomy" id="2489173"/>
    <lineage>
        <taxon>Bacteria</taxon>
        <taxon>Pseudomonadati</taxon>
        <taxon>Pseudomonadota</taxon>
        <taxon>Alphaproteobacteria</taxon>
        <taxon>Sphingomonadales</taxon>
        <taxon>Erythrobacteraceae</taxon>
        <taxon>Alteraurantiacibacter</taxon>
    </lineage>
</organism>
<evidence type="ECO:0000313" key="2">
    <source>
        <dbReference type="Proteomes" id="UP000309389"/>
    </source>
</evidence>